<reference evidence="3" key="1">
    <citation type="journal article" date="2023" name="Plant J.">
        <title>The genome of the king protea, Protea cynaroides.</title>
        <authorList>
            <person name="Chang J."/>
            <person name="Duong T.A."/>
            <person name="Schoeman C."/>
            <person name="Ma X."/>
            <person name="Roodt D."/>
            <person name="Barker N."/>
            <person name="Li Z."/>
            <person name="Van de Peer Y."/>
            <person name="Mizrachi E."/>
        </authorList>
    </citation>
    <scope>NUCLEOTIDE SEQUENCE</scope>
    <source>
        <tissue evidence="3">Young leaves</tissue>
    </source>
</reference>
<dbReference type="AlphaFoldDB" id="A0A9Q0K3H3"/>
<dbReference type="PANTHER" id="PTHR33286:SF54">
    <property type="entry name" value="BIFUNCTIONAL INHIBITOR_LIPID-TRANSFER PROTEIN_SEED STORAGE 2S ALBUMIN SUPERFAMILY PROTEIN"/>
    <property type="match status" value="1"/>
</dbReference>
<evidence type="ECO:0000256" key="1">
    <source>
        <dbReference type="SAM" id="Phobius"/>
    </source>
</evidence>
<dbReference type="EMBL" id="JAMYWD010000009">
    <property type="protein sequence ID" value="KAJ4961756.1"/>
    <property type="molecule type" value="Genomic_DNA"/>
</dbReference>
<dbReference type="InterPro" id="IPR016140">
    <property type="entry name" value="Bifunc_inhib/LTP/seed_store"/>
</dbReference>
<dbReference type="OrthoDB" id="653734at2759"/>
<feature type="transmembrane region" description="Helical" evidence="1">
    <location>
        <begin position="6"/>
        <end position="24"/>
    </location>
</feature>
<dbReference type="PANTHER" id="PTHR33286">
    <property type="entry name" value="BIFUNCTIONAL INHIBITOR/LIPID-TRANSFER PROTEIN/SEED STORAGE 2S ALBUMIN SUPERFAMILY PROTEIN"/>
    <property type="match status" value="1"/>
</dbReference>
<feature type="domain" description="Bifunctional inhibitor/plant lipid transfer protein/seed storage helical" evidence="2">
    <location>
        <begin position="24"/>
        <end position="109"/>
    </location>
</feature>
<accession>A0A9Q0K3H3</accession>
<protein>
    <recommendedName>
        <fullName evidence="2">Bifunctional inhibitor/plant lipid transfer protein/seed storage helical domain-containing protein</fullName>
    </recommendedName>
</protein>
<dbReference type="SUPFAM" id="SSF47699">
    <property type="entry name" value="Bifunctional inhibitor/lipid-transfer protein/seed storage 2S albumin"/>
    <property type="match status" value="1"/>
</dbReference>
<dbReference type="InterPro" id="IPR036312">
    <property type="entry name" value="Bifun_inhib/LTP/seed_sf"/>
</dbReference>
<keyword evidence="4" id="KW-1185">Reference proteome</keyword>
<comment type="caution">
    <text evidence="3">The sequence shown here is derived from an EMBL/GenBank/DDBJ whole genome shotgun (WGS) entry which is preliminary data.</text>
</comment>
<sequence>MTASSGSISYFLYLTTLMIAGILVSGNKITIQDECQGDVKGVLTQCATFIDKAGPVTDPSTSCCDAVKTTDIPCVCSQLPSVIAGVISSEKVTHVAQFCGNPLPPGVQCGS</sequence>
<name>A0A9Q0K3H3_9MAGN</name>
<keyword evidence="1" id="KW-0812">Transmembrane</keyword>
<proteinExistence type="predicted"/>
<gene>
    <name evidence="3" type="ORF">NE237_021666</name>
</gene>
<evidence type="ECO:0000313" key="4">
    <source>
        <dbReference type="Proteomes" id="UP001141806"/>
    </source>
</evidence>
<keyword evidence="1" id="KW-0472">Membrane</keyword>
<evidence type="ECO:0000313" key="3">
    <source>
        <dbReference type="EMBL" id="KAJ4961756.1"/>
    </source>
</evidence>
<keyword evidence="1" id="KW-1133">Transmembrane helix</keyword>
<dbReference type="Gene3D" id="1.10.110.10">
    <property type="entry name" value="Plant lipid-transfer and hydrophobic proteins"/>
    <property type="match status" value="1"/>
</dbReference>
<dbReference type="Pfam" id="PF14368">
    <property type="entry name" value="LTP_2"/>
    <property type="match status" value="1"/>
</dbReference>
<organism evidence="3 4">
    <name type="scientific">Protea cynaroides</name>
    <dbReference type="NCBI Taxonomy" id="273540"/>
    <lineage>
        <taxon>Eukaryota</taxon>
        <taxon>Viridiplantae</taxon>
        <taxon>Streptophyta</taxon>
        <taxon>Embryophyta</taxon>
        <taxon>Tracheophyta</taxon>
        <taxon>Spermatophyta</taxon>
        <taxon>Magnoliopsida</taxon>
        <taxon>Proteales</taxon>
        <taxon>Proteaceae</taxon>
        <taxon>Protea</taxon>
    </lineage>
</organism>
<dbReference type="Proteomes" id="UP001141806">
    <property type="component" value="Unassembled WGS sequence"/>
</dbReference>
<evidence type="ECO:0000259" key="2">
    <source>
        <dbReference type="Pfam" id="PF14368"/>
    </source>
</evidence>